<accession>A0ACD5XYZ8</accession>
<proteinExistence type="predicted"/>
<reference evidence="1" key="1">
    <citation type="submission" date="2021-05" db="EMBL/GenBank/DDBJ databases">
        <authorList>
            <person name="Scholz U."/>
            <person name="Mascher M."/>
            <person name="Fiebig A."/>
        </authorList>
    </citation>
    <scope>NUCLEOTIDE SEQUENCE [LARGE SCALE GENOMIC DNA]</scope>
</reference>
<reference evidence="1" key="2">
    <citation type="submission" date="2025-09" db="UniProtKB">
        <authorList>
            <consortium name="EnsemblPlants"/>
        </authorList>
    </citation>
    <scope>IDENTIFICATION</scope>
</reference>
<keyword evidence="2" id="KW-1185">Reference proteome</keyword>
<sequence length="482" mass="52714">MTEVALRRGPTNLASPASRGPSSSSPLRYLANADSDVLQRGSSGGRHTGSAGERELYGSEEEEERWSFLALLLELLRKSFLGCREEGEGGGCGMEIGWPTEVQHVAHVTFDRFHGFLGLPVEFEPEVPRRAPSASASVFGVSTESMQCSYDSRGNSVPTILLMMQRRLYEQGGLRAEGIFRINAENSQEELVRDRLNRGIVPYGIDVHCLAGLIKAWFRELPTGVLDPIPPEQVMQCQSEEDCARVAKCLPLTEATLLDWAVNLMADVVQEEQINKMNARNIAMVFAPNMTQMADPLTALMYAVQVMNFLKMLIQKTLKDREESNLEDGSLPQTQRDSPDENGHHNPGLPVDSHHEEGSRRPSFFSEEPLLNSPGHNTEDKPNETNPAGGDSPPSGQTLTNTEGSSSWSQPLPPASFTADASCATTVNSLQGKGSHSLNSRRTRKGKGQSGTTAVTPAEKKSRGASIVSRLNSTVERIEAWR</sequence>
<evidence type="ECO:0000313" key="1">
    <source>
        <dbReference type="EnsemblPlants" id="AVESA.00010b.r2.5CG0905370.1.CDS"/>
    </source>
</evidence>
<dbReference type="EnsemblPlants" id="AVESA.00010b.r2.5CG0905370.1">
    <property type="protein sequence ID" value="AVESA.00010b.r2.5CG0905370.1.CDS"/>
    <property type="gene ID" value="AVESA.00010b.r2.5CG0905370"/>
</dbReference>
<evidence type="ECO:0000313" key="2">
    <source>
        <dbReference type="Proteomes" id="UP001732700"/>
    </source>
</evidence>
<protein>
    <submittedName>
        <fullName evidence="1">Uncharacterized protein</fullName>
    </submittedName>
</protein>
<organism evidence="1 2">
    <name type="scientific">Avena sativa</name>
    <name type="common">Oat</name>
    <dbReference type="NCBI Taxonomy" id="4498"/>
    <lineage>
        <taxon>Eukaryota</taxon>
        <taxon>Viridiplantae</taxon>
        <taxon>Streptophyta</taxon>
        <taxon>Embryophyta</taxon>
        <taxon>Tracheophyta</taxon>
        <taxon>Spermatophyta</taxon>
        <taxon>Magnoliopsida</taxon>
        <taxon>Liliopsida</taxon>
        <taxon>Poales</taxon>
        <taxon>Poaceae</taxon>
        <taxon>BOP clade</taxon>
        <taxon>Pooideae</taxon>
        <taxon>Poodae</taxon>
        <taxon>Poeae</taxon>
        <taxon>Poeae Chloroplast Group 1 (Aveneae type)</taxon>
        <taxon>Aveninae</taxon>
        <taxon>Avena</taxon>
    </lineage>
</organism>
<name>A0ACD5XYZ8_AVESA</name>
<dbReference type="Proteomes" id="UP001732700">
    <property type="component" value="Chromosome 5C"/>
</dbReference>